<dbReference type="EMBL" id="KQ090276">
    <property type="protein sequence ID" value="KMS97974.1"/>
    <property type="molecule type" value="Genomic_DNA"/>
</dbReference>
<evidence type="ECO:0000313" key="4">
    <source>
        <dbReference type="Proteomes" id="UP000035740"/>
    </source>
</evidence>
<accession>A0A0J8B9I6</accession>
<protein>
    <submittedName>
        <fullName evidence="3">Uncharacterized protein</fullName>
    </submittedName>
</protein>
<dbReference type="KEGG" id="bvg:104907734"/>
<dbReference type="Gramene" id="KMS97974">
    <property type="protein sequence ID" value="KMS97974"/>
    <property type="gene ID" value="BVRB_4g096930"/>
</dbReference>
<dbReference type="InterPro" id="IPR053781">
    <property type="entry name" value="F-box_AtFBL13-like"/>
</dbReference>
<dbReference type="OMA" id="YIDFNDR"/>
<sequence>MDCPQLSSKCPRHSATSDDNCDLDYISNLHDDILIQILDKLPMEEAVDTSLLSKRWKDIWRYKKKVELGYQWVQRTGKKVLPSLFKIFRALREQNIHSISVSLRYDLSMLTEIQSLIAYASVKNVEELYIDFNDRNDRRSRWRRRYISVLIPECELSQCSSLVKLSLKSLQLETLPPRFEALRELFLERVKLAEDSLENITNNCPSLALLSLTNCNPNADLKVIIGANSNLRCLVIREELSEVQKMTELCIRATNVKAIEFALALPRKAYQIEGTLVCSEATFRLNQMHRSRQAMRVTSLGINGKFTKNFLGLLRTLRAAEVLTLSSWCIQVLSIEVVKLQQPPIFEVRHLILETGLIRWEFRGIAYMLLGCYKLENLLIVMGAPAELKFEYMENVKYYGITMSFGKILQDLTIVEFRNYSGNYQTWDGDDFNEIQFFAGFEFGSLLVWNLKTYATGLKKLVFTTGKKRFETSQFEGFGDLFSFTHLDYCQLPCVYRSAEYRGYHR</sequence>
<dbReference type="OrthoDB" id="594804at2759"/>
<dbReference type="Pfam" id="PF24758">
    <property type="entry name" value="LRR_At5g56370"/>
    <property type="match status" value="1"/>
</dbReference>
<keyword evidence="4" id="KW-1185">Reference proteome</keyword>
<feature type="domain" description="F-box/LRR-repeat protein 15/At3g58940/PEG3-like LRR" evidence="2">
    <location>
        <begin position="117"/>
        <end position="240"/>
    </location>
</feature>
<evidence type="ECO:0000313" key="3">
    <source>
        <dbReference type="EMBL" id="KMS97974.1"/>
    </source>
</evidence>
<proteinExistence type="predicted"/>
<evidence type="ECO:0000259" key="2">
    <source>
        <dbReference type="Pfam" id="PF24758"/>
    </source>
</evidence>
<evidence type="ECO:0000259" key="1">
    <source>
        <dbReference type="Pfam" id="PF00646"/>
    </source>
</evidence>
<name>A0A0J8B9I6_BETVV</name>
<dbReference type="SUPFAM" id="SSF52047">
    <property type="entry name" value="RNI-like"/>
    <property type="match status" value="1"/>
</dbReference>
<dbReference type="InterPro" id="IPR001810">
    <property type="entry name" value="F-box_dom"/>
</dbReference>
<dbReference type="PANTHER" id="PTHR31639">
    <property type="entry name" value="F-BOX PROTEIN-LIKE"/>
    <property type="match status" value="1"/>
</dbReference>
<dbReference type="CDD" id="cd22160">
    <property type="entry name" value="F-box_AtFBL13-like"/>
    <property type="match status" value="1"/>
</dbReference>
<dbReference type="PANTHER" id="PTHR31639:SF95">
    <property type="entry name" value="FBD DOMAIN-CONTAINING PROTEIN"/>
    <property type="match status" value="1"/>
</dbReference>
<dbReference type="Gene3D" id="3.80.10.10">
    <property type="entry name" value="Ribonuclease Inhibitor"/>
    <property type="match status" value="1"/>
</dbReference>
<dbReference type="SUPFAM" id="SSF81383">
    <property type="entry name" value="F-box domain"/>
    <property type="match status" value="1"/>
</dbReference>
<reference evidence="3 4" key="1">
    <citation type="journal article" date="2014" name="Nature">
        <title>The genome of the recently domesticated crop plant sugar beet (Beta vulgaris).</title>
        <authorList>
            <person name="Dohm J.C."/>
            <person name="Minoche A.E."/>
            <person name="Holtgrawe D."/>
            <person name="Capella-Gutierrez S."/>
            <person name="Zakrzewski F."/>
            <person name="Tafer H."/>
            <person name="Rupp O."/>
            <person name="Sorensen T.R."/>
            <person name="Stracke R."/>
            <person name="Reinhardt R."/>
            <person name="Goesmann A."/>
            <person name="Kraft T."/>
            <person name="Schulz B."/>
            <person name="Stadler P.F."/>
            <person name="Schmidt T."/>
            <person name="Gabaldon T."/>
            <person name="Lehrach H."/>
            <person name="Weisshaar B."/>
            <person name="Himmelbauer H."/>
        </authorList>
    </citation>
    <scope>NUCLEOTIDE SEQUENCE [LARGE SCALE GENOMIC DNA]</scope>
    <source>
        <tissue evidence="3">Taproot</tissue>
    </source>
</reference>
<gene>
    <name evidence="3" type="ORF">BVRB_4g096930</name>
</gene>
<dbReference type="AlphaFoldDB" id="A0A0J8B9I6"/>
<organism evidence="3 4">
    <name type="scientific">Beta vulgaris subsp. vulgaris</name>
    <name type="common">Beet</name>
    <dbReference type="NCBI Taxonomy" id="3555"/>
    <lineage>
        <taxon>Eukaryota</taxon>
        <taxon>Viridiplantae</taxon>
        <taxon>Streptophyta</taxon>
        <taxon>Embryophyta</taxon>
        <taxon>Tracheophyta</taxon>
        <taxon>Spermatophyta</taxon>
        <taxon>Magnoliopsida</taxon>
        <taxon>eudicotyledons</taxon>
        <taxon>Gunneridae</taxon>
        <taxon>Pentapetalae</taxon>
        <taxon>Caryophyllales</taxon>
        <taxon>Chenopodiaceae</taxon>
        <taxon>Betoideae</taxon>
        <taxon>Beta</taxon>
    </lineage>
</organism>
<feature type="domain" description="F-box" evidence="1">
    <location>
        <begin position="26"/>
        <end position="64"/>
    </location>
</feature>
<dbReference type="InterPro" id="IPR055411">
    <property type="entry name" value="LRR_FXL15/At3g58940/PEG3-like"/>
</dbReference>
<dbReference type="Proteomes" id="UP000035740">
    <property type="component" value="Unassembled WGS sequence"/>
</dbReference>
<dbReference type="Pfam" id="PF00646">
    <property type="entry name" value="F-box"/>
    <property type="match status" value="1"/>
</dbReference>
<dbReference type="InterPro" id="IPR032675">
    <property type="entry name" value="LRR_dom_sf"/>
</dbReference>
<dbReference type="InterPro" id="IPR036047">
    <property type="entry name" value="F-box-like_dom_sf"/>
</dbReference>
<dbReference type="eggNOG" id="ENOG502RZR2">
    <property type="taxonomic scope" value="Eukaryota"/>
</dbReference>